<dbReference type="Proteomes" id="UP000663870">
    <property type="component" value="Unassembled WGS sequence"/>
</dbReference>
<dbReference type="EMBL" id="CAJNOH010001517">
    <property type="protein sequence ID" value="CAF1226082.1"/>
    <property type="molecule type" value="Genomic_DNA"/>
</dbReference>
<dbReference type="AlphaFoldDB" id="A0A814Y6K3"/>
<dbReference type="Proteomes" id="UP000663854">
    <property type="component" value="Unassembled WGS sequence"/>
</dbReference>
<sequence>MFHRHKENTVYVVIAGALCRTQLLGSNILPQEYTTGDCFAGEYRLKPITHRVECLNESPSDAWFVGSEILQNKAFSSNIVLQHNKYEHISNINIPRCRVYRLQLAPNETTGEHLLDFCGVFISLANTHLEITNKKPNQNFPFSSGTGETGYVTWLDGPISLEMKNIGSITYEAIIIELA</sequence>
<dbReference type="EMBL" id="CAJNOL010002504">
    <property type="protein sequence ID" value="CAF1507111.1"/>
    <property type="molecule type" value="Genomic_DNA"/>
</dbReference>
<evidence type="ECO:0000313" key="4">
    <source>
        <dbReference type="Proteomes" id="UP000663870"/>
    </source>
</evidence>
<gene>
    <name evidence="2" type="ORF">JXQ802_LOCUS40771</name>
    <name evidence="1" type="ORF">PYM288_LOCUS26136</name>
</gene>
<evidence type="ECO:0000313" key="1">
    <source>
        <dbReference type="EMBL" id="CAF1226082.1"/>
    </source>
</evidence>
<reference evidence="1" key="1">
    <citation type="submission" date="2021-02" db="EMBL/GenBank/DDBJ databases">
        <authorList>
            <person name="Nowell W R."/>
        </authorList>
    </citation>
    <scope>NUCLEOTIDE SEQUENCE</scope>
</reference>
<evidence type="ECO:0000313" key="3">
    <source>
        <dbReference type="Proteomes" id="UP000663854"/>
    </source>
</evidence>
<protein>
    <submittedName>
        <fullName evidence="1">Uncharacterized protein</fullName>
    </submittedName>
</protein>
<dbReference type="InterPro" id="IPR014710">
    <property type="entry name" value="RmlC-like_jellyroll"/>
</dbReference>
<comment type="caution">
    <text evidence="1">The sequence shown here is derived from an EMBL/GenBank/DDBJ whole genome shotgun (WGS) entry which is preliminary data.</text>
</comment>
<proteinExistence type="predicted"/>
<organism evidence="1 3">
    <name type="scientific">Rotaria sordida</name>
    <dbReference type="NCBI Taxonomy" id="392033"/>
    <lineage>
        <taxon>Eukaryota</taxon>
        <taxon>Metazoa</taxon>
        <taxon>Spiralia</taxon>
        <taxon>Gnathifera</taxon>
        <taxon>Rotifera</taxon>
        <taxon>Eurotatoria</taxon>
        <taxon>Bdelloidea</taxon>
        <taxon>Philodinida</taxon>
        <taxon>Philodinidae</taxon>
        <taxon>Rotaria</taxon>
    </lineage>
</organism>
<accession>A0A814Y6K3</accession>
<evidence type="ECO:0000313" key="2">
    <source>
        <dbReference type="EMBL" id="CAF1507111.1"/>
    </source>
</evidence>
<dbReference type="Gene3D" id="2.60.120.10">
    <property type="entry name" value="Jelly Rolls"/>
    <property type="match status" value="1"/>
</dbReference>
<keyword evidence="4" id="KW-1185">Reference proteome</keyword>
<name>A0A814Y6K3_9BILA</name>